<feature type="domain" description="Enolpyruvate transferase" evidence="15">
    <location>
        <begin position="6"/>
        <end position="404"/>
    </location>
</feature>
<keyword evidence="5 16" id="KW-0808">Transferase</keyword>
<keyword evidence="4" id="KW-0132">Cell division</keyword>
<dbReference type="GO" id="GO:0008360">
    <property type="term" value="P:regulation of cell shape"/>
    <property type="evidence" value="ECO:0007669"/>
    <property type="project" value="UniProtKB-KW"/>
</dbReference>
<keyword evidence="7" id="KW-0573">Peptidoglycan synthesis</keyword>
<evidence type="ECO:0000256" key="6">
    <source>
        <dbReference type="ARBA" id="ARBA00022960"/>
    </source>
</evidence>
<comment type="subcellular location">
    <subcellularLocation>
        <location evidence="1">Cytoplasm</location>
    </subcellularLocation>
</comment>
<evidence type="ECO:0000256" key="13">
    <source>
        <dbReference type="ARBA" id="ARBA00047527"/>
    </source>
</evidence>
<evidence type="ECO:0000256" key="10">
    <source>
        <dbReference type="ARBA" id="ARBA00038367"/>
    </source>
</evidence>
<dbReference type="InterPro" id="IPR036968">
    <property type="entry name" value="Enolpyruvate_Tfrase_sf"/>
</dbReference>
<comment type="similarity">
    <text evidence="10">Belongs to the EPSP synthase family. MurA subfamily.</text>
</comment>
<dbReference type="AlphaFoldDB" id="A0A1F5KP29"/>
<dbReference type="Gene3D" id="3.65.10.10">
    <property type="entry name" value="Enolpyruvate transferase domain"/>
    <property type="match status" value="2"/>
</dbReference>
<evidence type="ECO:0000313" key="16">
    <source>
        <dbReference type="EMBL" id="OGE42594.1"/>
    </source>
</evidence>
<evidence type="ECO:0000256" key="3">
    <source>
        <dbReference type="ARBA" id="ARBA00022490"/>
    </source>
</evidence>
<reference evidence="16 17" key="1">
    <citation type="journal article" date="2016" name="Nat. Commun.">
        <title>Thousands of microbial genomes shed light on interconnected biogeochemical processes in an aquifer system.</title>
        <authorList>
            <person name="Anantharaman K."/>
            <person name="Brown C.T."/>
            <person name="Hug L.A."/>
            <person name="Sharon I."/>
            <person name="Castelle C.J."/>
            <person name="Probst A.J."/>
            <person name="Thomas B.C."/>
            <person name="Singh A."/>
            <person name="Wilkins M.J."/>
            <person name="Karaoz U."/>
            <person name="Brodie E.L."/>
            <person name="Williams K.H."/>
            <person name="Hubbard S.S."/>
            <person name="Banfield J.F."/>
        </authorList>
    </citation>
    <scope>NUCLEOTIDE SEQUENCE [LARGE SCALE GENOMIC DNA]</scope>
</reference>
<dbReference type="GO" id="GO:0005737">
    <property type="term" value="C:cytoplasm"/>
    <property type="evidence" value="ECO:0007669"/>
    <property type="project" value="UniProtKB-SubCell"/>
</dbReference>
<dbReference type="Proteomes" id="UP000178565">
    <property type="component" value="Unassembled WGS sequence"/>
</dbReference>
<evidence type="ECO:0000256" key="9">
    <source>
        <dbReference type="ARBA" id="ARBA00023316"/>
    </source>
</evidence>
<evidence type="ECO:0000256" key="7">
    <source>
        <dbReference type="ARBA" id="ARBA00022984"/>
    </source>
</evidence>
<sequence length="416" mass="45257">MKYIITGGKKLEGEITVSGNKNAIFPCVAAALLTDDEVVLENVSDLSDSRVLIKILSSLGVEIKKTSSQLTINASSLKGSALPKDLMTKLRGSIVLVGALLGRLGKVKFYHPGGDIIGQRSINTHLEGFKSLGANYKKNDLEYSLNFRQNRKNTKIFLAEASVTATENLILAAALGKGRVIIRNYAKEPHVLDLCKMLSKMGGKISQVGDRLEITGVPKLHGVKYKLGCDFIEMGTYLVAGAISGGEITIKGLDQGDLNPVLEPLKRFNLRIRKNLGSITVLKSNLKAVPRLQTNIWPGFPTDLMSAAIVLATQSKGVTLCHDWMYESRMFFVDKLISMGAQIILADPHRSLVYGPTKLRGRILDTPDIRAGMALVLAALVAKGESVISQAELIERGYEDVYGKLKKLGAIIQRID</sequence>
<dbReference type="Pfam" id="PF00275">
    <property type="entry name" value="EPSP_synthase"/>
    <property type="match status" value="1"/>
</dbReference>
<dbReference type="EMBL" id="MFDM01000023">
    <property type="protein sequence ID" value="OGE42594.1"/>
    <property type="molecule type" value="Genomic_DNA"/>
</dbReference>
<proteinExistence type="inferred from homology"/>
<evidence type="ECO:0000256" key="1">
    <source>
        <dbReference type="ARBA" id="ARBA00004496"/>
    </source>
</evidence>
<evidence type="ECO:0000256" key="12">
    <source>
        <dbReference type="ARBA" id="ARBA00039754"/>
    </source>
</evidence>
<dbReference type="GO" id="GO:0008760">
    <property type="term" value="F:UDP-N-acetylglucosamine 1-carboxyvinyltransferase activity"/>
    <property type="evidence" value="ECO:0007669"/>
    <property type="project" value="UniProtKB-UniRule"/>
</dbReference>
<comment type="pathway">
    <text evidence="2">Cell wall biogenesis; peptidoglycan biosynthesis.</text>
</comment>
<protein>
    <recommendedName>
        <fullName evidence="12 14">UDP-N-acetylglucosamine 1-carboxyvinyltransferase</fullName>
        <ecNumber evidence="11 14">2.5.1.7</ecNumber>
    </recommendedName>
</protein>
<dbReference type="SUPFAM" id="SSF55205">
    <property type="entry name" value="EPT/RTPC-like"/>
    <property type="match status" value="1"/>
</dbReference>
<dbReference type="NCBIfam" id="NF006873">
    <property type="entry name" value="PRK09369.1"/>
    <property type="match status" value="1"/>
</dbReference>
<comment type="catalytic activity">
    <reaction evidence="13">
        <text>phosphoenolpyruvate + UDP-N-acetyl-alpha-D-glucosamine = UDP-N-acetyl-3-O-(1-carboxyvinyl)-alpha-D-glucosamine + phosphate</text>
        <dbReference type="Rhea" id="RHEA:18681"/>
        <dbReference type="ChEBI" id="CHEBI:43474"/>
        <dbReference type="ChEBI" id="CHEBI:57705"/>
        <dbReference type="ChEBI" id="CHEBI:58702"/>
        <dbReference type="ChEBI" id="CHEBI:68483"/>
        <dbReference type="EC" id="2.5.1.7"/>
    </reaction>
</comment>
<dbReference type="InterPro" id="IPR050068">
    <property type="entry name" value="MurA_subfamily"/>
</dbReference>
<evidence type="ECO:0000256" key="4">
    <source>
        <dbReference type="ARBA" id="ARBA00022618"/>
    </source>
</evidence>
<dbReference type="PANTHER" id="PTHR43783">
    <property type="entry name" value="UDP-N-ACETYLGLUCOSAMINE 1-CARBOXYVINYLTRANSFERASE"/>
    <property type="match status" value="1"/>
</dbReference>
<evidence type="ECO:0000256" key="8">
    <source>
        <dbReference type="ARBA" id="ARBA00023306"/>
    </source>
</evidence>
<name>A0A1F5KP29_9BACT</name>
<dbReference type="GO" id="GO:0071555">
    <property type="term" value="P:cell wall organization"/>
    <property type="evidence" value="ECO:0007669"/>
    <property type="project" value="UniProtKB-KW"/>
</dbReference>
<evidence type="ECO:0000256" key="14">
    <source>
        <dbReference type="NCBIfam" id="TIGR01072"/>
    </source>
</evidence>
<accession>A0A1F5KP29</accession>
<dbReference type="GO" id="GO:0051301">
    <property type="term" value="P:cell division"/>
    <property type="evidence" value="ECO:0007669"/>
    <property type="project" value="UniProtKB-KW"/>
</dbReference>
<dbReference type="CDD" id="cd01555">
    <property type="entry name" value="UdpNAET"/>
    <property type="match status" value="1"/>
</dbReference>
<keyword evidence="6" id="KW-0133">Cell shape</keyword>
<evidence type="ECO:0000256" key="11">
    <source>
        <dbReference type="ARBA" id="ARBA00039108"/>
    </source>
</evidence>
<organism evidence="16 17">
    <name type="scientific">Candidatus Daviesbacteria bacterium RIFCSPLOWO2_01_FULL_39_12</name>
    <dbReference type="NCBI Taxonomy" id="1797785"/>
    <lineage>
        <taxon>Bacteria</taxon>
        <taxon>Candidatus Daviesiibacteriota</taxon>
    </lineage>
</organism>
<dbReference type="NCBIfam" id="TIGR01072">
    <property type="entry name" value="murA"/>
    <property type="match status" value="1"/>
</dbReference>
<dbReference type="InterPro" id="IPR001986">
    <property type="entry name" value="Enolpyruvate_Tfrase_dom"/>
</dbReference>
<keyword evidence="9" id="KW-0961">Cell wall biogenesis/degradation</keyword>
<dbReference type="InterPro" id="IPR005750">
    <property type="entry name" value="UDP_GlcNAc_COvinyl_MurA"/>
</dbReference>
<keyword evidence="8" id="KW-0131">Cell cycle</keyword>
<evidence type="ECO:0000256" key="2">
    <source>
        <dbReference type="ARBA" id="ARBA00004752"/>
    </source>
</evidence>
<evidence type="ECO:0000259" key="15">
    <source>
        <dbReference type="Pfam" id="PF00275"/>
    </source>
</evidence>
<dbReference type="GO" id="GO:0019277">
    <property type="term" value="P:UDP-N-acetylgalactosamine biosynthetic process"/>
    <property type="evidence" value="ECO:0007669"/>
    <property type="project" value="InterPro"/>
</dbReference>
<evidence type="ECO:0000313" key="17">
    <source>
        <dbReference type="Proteomes" id="UP000178565"/>
    </source>
</evidence>
<dbReference type="STRING" id="1797785.A3B45_00080"/>
<dbReference type="GO" id="GO:0009252">
    <property type="term" value="P:peptidoglycan biosynthetic process"/>
    <property type="evidence" value="ECO:0007669"/>
    <property type="project" value="UniProtKB-UniRule"/>
</dbReference>
<evidence type="ECO:0000256" key="5">
    <source>
        <dbReference type="ARBA" id="ARBA00022679"/>
    </source>
</evidence>
<dbReference type="EC" id="2.5.1.7" evidence="11 14"/>
<gene>
    <name evidence="16" type="ORF">A3B45_00080</name>
</gene>
<dbReference type="InterPro" id="IPR013792">
    <property type="entry name" value="RNA3'P_cycl/enolpyr_Trfase_a/b"/>
</dbReference>
<comment type="caution">
    <text evidence="16">The sequence shown here is derived from an EMBL/GenBank/DDBJ whole genome shotgun (WGS) entry which is preliminary data.</text>
</comment>
<dbReference type="PANTHER" id="PTHR43783:SF1">
    <property type="entry name" value="UDP-N-ACETYLGLUCOSAMINE 1-CARBOXYVINYLTRANSFERASE"/>
    <property type="match status" value="1"/>
</dbReference>
<keyword evidence="3" id="KW-0963">Cytoplasm</keyword>